<evidence type="ECO:0000256" key="1">
    <source>
        <dbReference type="ARBA" id="ARBA00006484"/>
    </source>
</evidence>
<dbReference type="AlphaFoldDB" id="A0A6A6CMZ8"/>
<reference evidence="3" key="1">
    <citation type="journal article" date="2020" name="Stud. Mycol.">
        <title>101 Dothideomycetes genomes: a test case for predicting lifestyles and emergence of pathogens.</title>
        <authorList>
            <person name="Haridas S."/>
            <person name="Albert R."/>
            <person name="Binder M."/>
            <person name="Bloem J."/>
            <person name="Labutti K."/>
            <person name="Salamov A."/>
            <person name="Andreopoulos B."/>
            <person name="Baker S."/>
            <person name="Barry K."/>
            <person name="Bills G."/>
            <person name="Bluhm B."/>
            <person name="Cannon C."/>
            <person name="Castanera R."/>
            <person name="Culley D."/>
            <person name="Daum C."/>
            <person name="Ezra D."/>
            <person name="Gonzalez J."/>
            <person name="Henrissat B."/>
            <person name="Kuo A."/>
            <person name="Liang C."/>
            <person name="Lipzen A."/>
            <person name="Lutzoni F."/>
            <person name="Magnuson J."/>
            <person name="Mondo S."/>
            <person name="Nolan M."/>
            <person name="Ohm R."/>
            <person name="Pangilinan J."/>
            <person name="Park H.-J."/>
            <person name="Ramirez L."/>
            <person name="Alfaro M."/>
            <person name="Sun H."/>
            <person name="Tritt A."/>
            <person name="Yoshinaga Y."/>
            <person name="Zwiers L.-H."/>
            <person name="Turgeon B."/>
            <person name="Goodwin S."/>
            <person name="Spatafora J."/>
            <person name="Crous P."/>
            <person name="Grigoriev I."/>
        </authorList>
    </citation>
    <scope>NUCLEOTIDE SEQUENCE</scope>
    <source>
        <strain evidence="3">ATCC 36951</strain>
    </source>
</reference>
<dbReference type="RefSeq" id="XP_033669516.1">
    <property type="nucleotide sequence ID" value="XM_033816547.1"/>
</dbReference>
<dbReference type="OrthoDB" id="1933717at2759"/>
<dbReference type="GeneID" id="54569819"/>
<dbReference type="GO" id="GO:0016616">
    <property type="term" value="F:oxidoreductase activity, acting on the CH-OH group of donors, NAD or NADP as acceptor"/>
    <property type="evidence" value="ECO:0007669"/>
    <property type="project" value="TreeGrafter"/>
</dbReference>
<name>A0A6A6CMZ8_ZASCE</name>
<dbReference type="InterPro" id="IPR036291">
    <property type="entry name" value="NAD(P)-bd_dom_sf"/>
</dbReference>
<comment type="similarity">
    <text evidence="1">Belongs to the short-chain dehydrogenases/reductases (SDR) family.</text>
</comment>
<organism evidence="3 4">
    <name type="scientific">Zasmidium cellare ATCC 36951</name>
    <dbReference type="NCBI Taxonomy" id="1080233"/>
    <lineage>
        <taxon>Eukaryota</taxon>
        <taxon>Fungi</taxon>
        <taxon>Dikarya</taxon>
        <taxon>Ascomycota</taxon>
        <taxon>Pezizomycotina</taxon>
        <taxon>Dothideomycetes</taxon>
        <taxon>Dothideomycetidae</taxon>
        <taxon>Mycosphaerellales</taxon>
        <taxon>Mycosphaerellaceae</taxon>
        <taxon>Zasmidium</taxon>
    </lineage>
</organism>
<sequence length="286" mass="31074">MARPANSDDPYGSTIVSKTHDDTYPFINPERGTATSLKVLVTGASKGIGRATVISFARAGASSIAMLARSDMDNVAEDVSRAAKAAVYEVPKILKLSADMSDPGAIGKAVEIVKQEFGYLDVVINNASRLENWASLADTNVDEWWLTWEVNLKGTYIVSRATLPLLLQGAGAFVSLPGASACQGSKTAQIRLNDFLLSEYGDQGLIAFAIHPAGAKTESALKMPEDSHHYLTQTPELAADTIVWMTRERRQWLSGRFVYGPVDMEELLAKKDEIVQKDLLKVKLTV</sequence>
<dbReference type="PANTHER" id="PTHR42760">
    <property type="entry name" value="SHORT-CHAIN DEHYDROGENASES/REDUCTASES FAMILY MEMBER"/>
    <property type="match status" value="1"/>
</dbReference>
<dbReference type="PANTHER" id="PTHR42760:SF37">
    <property type="entry name" value="CLAVALDEHYDE DEHYDROGENASE"/>
    <property type="match status" value="1"/>
</dbReference>
<evidence type="ECO:0000256" key="2">
    <source>
        <dbReference type="ARBA" id="ARBA00023002"/>
    </source>
</evidence>
<evidence type="ECO:0000313" key="3">
    <source>
        <dbReference type="EMBL" id="KAF2168627.1"/>
    </source>
</evidence>
<dbReference type="Pfam" id="PF00106">
    <property type="entry name" value="adh_short"/>
    <property type="match status" value="1"/>
</dbReference>
<protein>
    <submittedName>
        <fullName evidence="3">Uncharacterized protein</fullName>
    </submittedName>
</protein>
<gene>
    <name evidence="3" type="ORF">M409DRAFT_65517</name>
</gene>
<dbReference type="PRINTS" id="PR00081">
    <property type="entry name" value="GDHRDH"/>
</dbReference>
<evidence type="ECO:0000313" key="4">
    <source>
        <dbReference type="Proteomes" id="UP000799537"/>
    </source>
</evidence>
<keyword evidence="2" id="KW-0560">Oxidoreductase</keyword>
<dbReference type="Proteomes" id="UP000799537">
    <property type="component" value="Unassembled WGS sequence"/>
</dbReference>
<accession>A0A6A6CMZ8</accession>
<dbReference type="CDD" id="cd05233">
    <property type="entry name" value="SDR_c"/>
    <property type="match status" value="1"/>
</dbReference>
<dbReference type="Gene3D" id="3.40.50.720">
    <property type="entry name" value="NAD(P)-binding Rossmann-like Domain"/>
    <property type="match status" value="1"/>
</dbReference>
<keyword evidence="4" id="KW-1185">Reference proteome</keyword>
<proteinExistence type="inferred from homology"/>
<dbReference type="InterPro" id="IPR002347">
    <property type="entry name" value="SDR_fam"/>
</dbReference>
<dbReference type="EMBL" id="ML993590">
    <property type="protein sequence ID" value="KAF2168627.1"/>
    <property type="molecule type" value="Genomic_DNA"/>
</dbReference>
<dbReference type="SUPFAM" id="SSF51735">
    <property type="entry name" value="NAD(P)-binding Rossmann-fold domains"/>
    <property type="match status" value="1"/>
</dbReference>